<accession>A0A833GX88</accession>
<reference evidence="1 2" key="1">
    <citation type="submission" date="2019-10" db="EMBL/GenBank/DDBJ databases">
        <title>Extracellular Electron Transfer in a Candidatus Methanoperedens spp. Enrichment Culture.</title>
        <authorList>
            <person name="Berger S."/>
            <person name="Rangel Shaw D."/>
            <person name="Berben T."/>
            <person name="In 'T Zandt M."/>
            <person name="Frank J."/>
            <person name="Reimann J."/>
            <person name="Jetten M.S.M."/>
            <person name="Welte C.U."/>
        </authorList>
    </citation>
    <scope>NUCLEOTIDE SEQUENCE [LARGE SCALE GENOMIC DNA]</scope>
    <source>
        <strain evidence="1">SB12</strain>
    </source>
</reference>
<comment type="caution">
    <text evidence="1">The sequence shown here is derived from an EMBL/GenBank/DDBJ whole genome shotgun (WGS) entry which is preliminary data.</text>
</comment>
<dbReference type="Pfam" id="PF02596">
    <property type="entry name" value="DUF169"/>
    <property type="match status" value="1"/>
</dbReference>
<evidence type="ECO:0000313" key="2">
    <source>
        <dbReference type="Proteomes" id="UP000460298"/>
    </source>
</evidence>
<organism evidence="1 2">
    <name type="scientific">Leptonema illini</name>
    <dbReference type="NCBI Taxonomy" id="183"/>
    <lineage>
        <taxon>Bacteria</taxon>
        <taxon>Pseudomonadati</taxon>
        <taxon>Spirochaetota</taxon>
        <taxon>Spirochaetia</taxon>
        <taxon>Leptospirales</taxon>
        <taxon>Leptospiraceae</taxon>
        <taxon>Leptonema</taxon>
    </lineage>
</organism>
<name>A0A833GX88_9LEPT</name>
<dbReference type="InterPro" id="IPR003748">
    <property type="entry name" value="DUF169"/>
</dbReference>
<proteinExistence type="predicted"/>
<dbReference type="Proteomes" id="UP000460298">
    <property type="component" value="Unassembled WGS sequence"/>
</dbReference>
<dbReference type="AlphaFoldDB" id="A0A833GX88"/>
<gene>
    <name evidence="1" type="ORF">F9K24_22345</name>
</gene>
<protein>
    <submittedName>
        <fullName evidence="1">DUF169 domain-containing protein</fullName>
    </submittedName>
</protein>
<dbReference type="EMBL" id="WBUI01000061">
    <property type="protein sequence ID" value="KAB2927973.1"/>
    <property type="molecule type" value="Genomic_DNA"/>
</dbReference>
<evidence type="ECO:0000313" key="1">
    <source>
        <dbReference type="EMBL" id="KAB2927973.1"/>
    </source>
</evidence>
<sequence>MHELIDRELSSFLDRLGLAEEPLGLFYSDALPDGAMMPSPLEAPTPEREKRGEINWQAVFASFTCVMGLIWRARRKQAVAAFAAEHYGCPGGSFFLGFHKPQTETILNYVTTGIPGWSEGEHYCESPAVLRSIFERLDPCPAPGRYCIVKPLRQFREEEEPAVVIFFARPEPLCGLHQLATFVTGDPEVVMSPWAAACGSIAAWPLHYLSRGAMKAVLGGWDPSARKFFRPDELSFTVPLSMFLSMLGRYRESFLMTDTWQTVAKKAARSRRTWGDQ</sequence>